<evidence type="ECO:0000313" key="4">
    <source>
        <dbReference type="EMBL" id="EOY30226.1"/>
    </source>
</evidence>
<dbReference type="GO" id="GO:0040008">
    <property type="term" value="P:regulation of growth"/>
    <property type="evidence" value="ECO:0007669"/>
    <property type="project" value="InterPro"/>
</dbReference>
<dbReference type="AlphaFoldDB" id="A0A061GL38"/>
<dbReference type="OMA" id="DWPNGLL"/>
<organism evidence="4 5">
    <name type="scientific">Theobroma cacao</name>
    <name type="common">Cacao</name>
    <name type="synonym">Cocoa</name>
    <dbReference type="NCBI Taxonomy" id="3641"/>
    <lineage>
        <taxon>Eukaryota</taxon>
        <taxon>Viridiplantae</taxon>
        <taxon>Streptophyta</taxon>
        <taxon>Embryophyta</taxon>
        <taxon>Tracheophyta</taxon>
        <taxon>Spermatophyta</taxon>
        <taxon>Magnoliopsida</taxon>
        <taxon>eudicotyledons</taxon>
        <taxon>Gunneridae</taxon>
        <taxon>Pentapetalae</taxon>
        <taxon>rosids</taxon>
        <taxon>malvids</taxon>
        <taxon>Malvales</taxon>
        <taxon>Malvaceae</taxon>
        <taxon>Byttnerioideae</taxon>
        <taxon>Theobroma</taxon>
    </lineage>
</organism>
<feature type="compositionally biased region" description="Basic and acidic residues" evidence="3">
    <location>
        <begin position="313"/>
        <end position="322"/>
    </location>
</feature>
<dbReference type="InterPro" id="IPR044683">
    <property type="entry name" value="LAZY"/>
</dbReference>
<dbReference type="Gramene" id="EOY30226">
    <property type="protein sequence ID" value="EOY30226"/>
    <property type="gene ID" value="TCM_037503"/>
</dbReference>
<evidence type="ECO:0000313" key="5">
    <source>
        <dbReference type="Proteomes" id="UP000026915"/>
    </source>
</evidence>
<reference evidence="4 5" key="1">
    <citation type="journal article" date="2013" name="Genome Biol.">
        <title>The genome sequence of the most widely cultivated cacao type and its use to identify candidate genes regulating pod color.</title>
        <authorList>
            <person name="Motamayor J.C."/>
            <person name="Mockaitis K."/>
            <person name="Schmutz J."/>
            <person name="Haiminen N."/>
            <person name="Iii D.L."/>
            <person name="Cornejo O."/>
            <person name="Findley S.D."/>
            <person name="Zheng P."/>
            <person name="Utro F."/>
            <person name="Royaert S."/>
            <person name="Saski C."/>
            <person name="Jenkins J."/>
            <person name="Podicheti R."/>
            <person name="Zhao M."/>
            <person name="Scheffler B.E."/>
            <person name="Stack J.C."/>
            <person name="Feltus F.A."/>
            <person name="Mustiga G.M."/>
            <person name="Amores F."/>
            <person name="Phillips W."/>
            <person name="Marelli J.P."/>
            <person name="May G.D."/>
            <person name="Shapiro H."/>
            <person name="Ma J."/>
            <person name="Bustamante C.D."/>
            <person name="Schnell R.J."/>
            <person name="Main D."/>
            <person name="Gilbert D."/>
            <person name="Parida L."/>
            <person name="Kuhn D.N."/>
        </authorList>
    </citation>
    <scope>NUCLEOTIDE SEQUENCE [LARGE SCALE GENOMIC DNA]</scope>
    <source>
        <strain evidence="5">cv. Matina 1-6</strain>
    </source>
</reference>
<evidence type="ECO:0000256" key="1">
    <source>
        <dbReference type="ARBA" id="ARBA00022604"/>
    </source>
</evidence>
<dbReference type="HOGENOM" id="CLU_786215_0_0_1"/>
<comment type="similarity">
    <text evidence="2">Belongs to the LAZY family.</text>
</comment>
<dbReference type="EMBL" id="CM001887">
    <property type="protein sequence ID" value="EOY30226.1"/>
    <property type="molecule type" value="Genomic_DNA"/>
</dbReference>
<dbReference type="PANTHER" id="PTHR34045">
    <property type="entry name" value="OS03G0406300 PROTEIN"/>
    <property type="match status" value="1"/>
</dbReference>
<evidence type="ECO:0000256" key="3">
    <source>
        <dbReference type="SAM" id="MobiDB-lite"/>
    </source>
</evidence>
<feature type="compositionally biased region" description="Polar residues" evidence="3">
    <location>
        <begin position="291"/>
        <end position="311"/>
    </location>
</feature>
<sequence length="353" mass="39810">MTSFRGFCGERGWPKSSILAVEVLLPVVARWSRCLVVRYSAGCKTSSLARNPTRFQLIVSVFVSFLDFYFSRRHMFCLHTFVGFLMKLSSLILNFHSSDLDHIQQPCKEEFSDWPHGLLTIGTFGNKIKQEPDQKANLQENFPSAQDHLHGLTPEEVGKLQKELNLIFQEHVGVGPTSDNLEAPNLPFEKFLDTNSSTEAEERNCSACSHDSNKKNDHIQCSTSLVHSRGKDICFDNSKGAIGKKSLSFLLKKMFVCRSGFSPAPSLRDPNLESRMEKLLRTILHKKIYPQSSSPKLSTNKPLESSYTPKTANGDEKVEKADDGSKWVKTDSECKFIWYQSPCLYAGILTMNV</sequence>
<dbReference type="Proteomes" id="UP000026915">
    <property type="component" value="Chromosome 9"/>
</dbReference>
<dbReference type="STRING" id="3641.A0A061GL38"/>
<feature type="region of interest" description="Disordered" evidence="3">
    <location>
        <begin position="291"/>
        <end position="322"/>
    </location>
</feature>
<dbReference type="GO" id="GO:0009630">
    <property type="term" value="P:gravitropism"/>
    <property type="evidence" value="ECO:0007669"/>
    <property type="project" value="InterPro"/>
</dbReference>
<keyword evidence="5" id="KW-1185">Reference proteome</keyword>
<dbReference type="InParanoid" id="A0A061GL38"/>
<name>A0A061GL38_THECC</name>
<proteinExistence type="inferred from homology"/>
<dbReference type="eggNOG" id="ENOG502QSTE">
    <property type="taxonomic scope" value="Eukaryota"/>
</dbReference>
<gene>
    <name evidence="4" type="ORF">TCM_037503</name>
</gene>
<protein>
    <submittedName>
        <fullName evidence="4">Uncharacterized protein</fullName>
    </submittedName>
</protein>
<evidence type="ECO:0000256" key="2">
    <source>
        <dbReference type="ARBA" id="ARBA00024198"/>
    </source>
</evidence>
<keyword evidence="1" id="KW-0341">Growth regulation</keyword>
<accession>A0A061GL38</accession>
<dbReference type="PANTHER" id="PTHR34045:SF20">
    <property type="match status" value="1"/>
</dbReference>